<evidence type="ECO:0000313" key="3">
    <source>
        <dbReference type="EMBL" id="EHB62813.1"/>
    </source>
</evidence>
<evidence type="ECO:0000256" key="1">
    <source>
        <dbReference type="SAM" id="Phobius"/>
    </source>
</evidence>
<keyword evidence="1" id="KW-1133">Transmembrane helix</keyword>
<reference evidence="3 4" key="1">
    <citation type="submission" date="2011-09" db="EMBL/GenBank/DDBJ databases">
        <title>The draft genome of Paenibacillus lactis 154.</title>
        <authorList>
            <consortium name="US DOE Joint Genome Institute (JGI-PGF)"/>
            <person name="Lucas S."/>
            <person name="Han J."/>
            <person name="Lapidus A."/>
            <person name="Cheng J.-F."/>
            <person name="Goodwin L."/>
            <person name="Pitluck S."/>
            <person name="Peters L."/>
            <person name="Land M.L."/>
            <person name="Hauser L."/>
            <person name="Siebers A."/>
            <person name="Thelen M."/>
            <person name="Hugenholtz P."/>
            <person name="Allgaier M."/>
            <person name="Woyke T.J."/>
        </authorList>
    </citation>
    <scope>NUCLEOTIDE SEQUENCE [LARGE SCALE GENOMIC DNA]</scope>
    <source>
        <strain evidence="3 4">154</strain>
    </source>
</reference>
<accession>G4HJ95</accession>
<dbReference type="STRING" id="743719.PaelaDRAFT_4056"/>
<dbReference type="PATRIC" id="fig|743719.3.peg.4106"/>
<dbReference type="RefSeq" id="WP_007131219.1">
    <property type="nucleotide sequence ID" value="NZ_AGIP01000009.1"/>
</dbReference>
<dbReference type="Proteomes" id="UP000003891">
    <property type="component" value="Unassembled WGS sequence"/>
</dbReference>
<feature type="transmembrane region" description="Helical" evidence="1">
    <location>
        <begin position="52"/>
        <end position="72"/>
    </location>
</feature>
<feature type="domain" description="DUF4179" evidence="2">
    <location>
        <begin position="54"/>
        <end position="143"/>
    </location>
</feature>
<organism evidence="3 4">
    <name type="scientific">Paenibacillus lactis 154</name>
    <dbReference type="NCBI Taxonomy" id="743719"/>
    <lineage>
        <taxon>Bacteria</taxon>
        <taxon>Bacillati</taxon>
        <taxon>Bacillota</taxon>
        <taxon>Bacilli</taxon>
        <taxon>Bacillales</taxon>
        <taxon>Paenibacillaceae</taxon>
        <taxon>Paenibacillus</taxon>
    </lineage>
</organism>
<dbReference type="Gene3D" id="2.60.40.1630">
    <property type="entry name" value="bacillus anthracis domain"/>
    <property type="match status" value="1"/>
</dbReference>
<dbReference type="AlphaFoldDB" id="G4HJ95"/>
<protein>
    <recommendedName>
        <fullName evidence="2">DUF4179 domain-containing protein</fullName>
    </recommendedName>
</protein>
<evidence type="ECO:0000313" key="4">
    <source>
        <dbReference type="Proteomes" id="UP000003891"/>
    </source>
</evidence>
<dbReference type="Pfam" id="PF13786">
    <property type="entry name" value="DUF4179"/>
    <property type="match status" value="1"/>
</dbReference>
<sequence length="467" mass="52588">MIDQQIQNAKRSYESMETDVDRLMECVRYSVSSEDCTGMLHNNRSQRIIRRLSLTAVGTLVACAVILGSGFVSPIMASVLQEIPFVGSVFQRQELHQYVRETALKTASENGMTAQVLQAVSDNGITLQIQEVMYDGDRLSIGYIQQVEDGFSGRHGFIDGIKFKIDGKPYADRVGGSGPLPIDSQTGIGQISLLPFKQKLPDEFELTIEVANVDGVKGHWDFSIPIKKTVSGTKSWMPMRSATDGETTLLIKKIGFKSGTGTMDVELVYRRPAAKAQDPMYDILAITDTGMEFKPYEMDGDGYVEDGTHVQLGTFRFELPLVTPKSITFRPYLRGDVPVYGIRVPMKHEPSTDHPLIIPQGELGRLLVTKVERLKDKTIVHYRKEVTDPLQQTELILEDLEGKYNFYPWDMYIIPSEETKTRLIDAKNNAYVTEFPALNSDQQPVFVTHEYKKPIFLKELEMTIPLQ</sequence>
<dbReference type="eggNOG" id="COG5662">
    <property type="taxonomic scope" value="Bacteria"/>
</dbReference>
<gene>
    <name evidence="3" type="ORF">PaelaDRAFT_4056</name>
</gene>
<keyword evidence="1" id="KW-0472">Membrane</keyword>
<dbReference type="OrthoDB" id="2541898at2"/>
<dbReference type="EMBL" id="AGIP01000009">
    <property type="protein sequence ID" value="EHB62813.1"/>
    <property type="molecule type" value="Genomic_DNA"/>
</dbReference>
<name>G4HJ95_9BACL</name>
<evidence type="ECO:0000259" key="2">
    <source>
        <dbReference type="Pfam" id="PF13786"/>
    </source>
</evidence>
<keyword evidence="1" id="KW-0812">Transmembrane</keyword>
<dbReference type="InterPro" id="IPR025436">
    <property type="entry name" value="DUF4179"/>
</dbReference>
<proteinExistence type="predicted"/>